<evidence type="ECO:0000256" key="1">
    <source>
        <dbReference type="SAM" id="MobiDB-lite"/>
    </source>
</evidence>
<sequence>MGLDLAHAVREQADRVCSLPAARRHRRNSDHANTEMSAVDLARRSLVAARKAAKKNGGRRKEKPRRQAPGGAARQPRPARARRGDRRDDDRAGWNAPAVCGDVIARFDSILDAAAPEWWVGPAIAVARERQTKALLSCR</sequence>
<dbReference type="RefSeq" id="WP_344326085.1">
    <property type="nucleotide sequence ID" value="NZ_BAAASZ010000030.1"/>
</dbReference>
<dbReference type="Proteomes" id="UP001501638">
    <property type="component" value="Unassembled WGS sequence"/>
</dbReference>
<evidence type="ECO:0000313" key="2">
    <source>
        <dbReference type="EMBL" id="GAA2454768.1"/>
    </source>
</evidence>
<feature type="region of interest" description="Disordered" evidence="1">
    <location>
        <begin position="19"/>
        <end position="95"/>
    </location>
</feature>
<protein>
    <submittedName>
        <fullName evidence="2">Uncharacterized protein</fullName>
    </submittedName>
</protein>
<accession>A0ABP5XFP2</accession>
<gene>
    <name evidence="2" type="ORF">GCM10010405_43330</name>
</gene>
<name>A0ABP5XFP2_9ACTN</name>
<evidence type="ECO:0000313" key="3">
    <source>
        <dbReference type="Proteomes" id="UP001501638"/>
    </source>
</evidence>
<feature type="compositionally biased region" description="Low complexity" evidence="1">
    <location>
        <begin position="67"/>
        <end position="76"/>
    </location>
</feature>
<comment type="caution">
    <text evidence="2">The sequence shown here is derived from an EMBL/GenBank/DDBJ whole genome shotgun (WGS) entry which is preliminary data.</text>
</comment>
<organism evidence="2 3">
    <name type="scientific">Streptomyces macrosporus</name>
    <dbReference type="NCBI Taxonomy" id="44032"/>
    <lineage>
        <taxon>Bacteria</taxon>
        <taxon>Bacillati</taxon>
        <taxon>Actinomycetota</taxon>
        <taxon>Actinomycetes</taxon>
        <taxon>Kitasatosporales</taxon>
        <taxon>Streptomycetaceae</taxon>
        <taxon>Streptomyces</taxon>
    </lineage>
</organism>
<dbReference type="EMBL" id="BAAASZ010000030">
    <property type="protein sequence ID" value="GAA2454768.1"/>
    <property type="molecule type" value="Genomic_DNA"/>
</dbReference>
<proteinExistence type="predicted"/>
<feature type="compositionally biased region" description="Basic residues" evidence="1">
    <location>
        <begin position="51"/>
        <end position="66"/>
    </location>
</feature>
<reference evidence="3" key="1">
    <citation type="journal article" date="2019" name="Int. J. Syst. Evol. Microbiol.">
        <title>The Global Catalogue of Microorganisms (GCM) 10K type strain sequencing project: providing services to taxonomists for standard genome sequencing and annotation.</title>
        <authorList>
            <consortium name="The Broad Institute Genomics Platform"/>
            <consortium name="The Broad Institute Genome Sequencing Center for Infectious Disease"/>
            <person name="Wu L."/>
            <person name="Ma J."/>
        </authorList>
    </citation>
    <scope>NUCLEOTIDE SEQUENCE [LARGE SCALE GENOMIC DNA]</scope>
    <source>
        <strain evidence="3">JCM 6305</strain>
    </source>
</reference>
<keyword evidence="3" id="KW-1185">Reference proteome</keyword>